<evidence type="ECO:0000313" key="1">
    <source>
        <dbReference type="EMBL" id="PTX14409.1"/>
    </source>
</evidence>
<accession>A0A2T5YD16</accession>
<protein>
    <submittedName>
        <fullName evidence="1">Uncharacterized protein</fullName>
    </submittedName>
</protein>
<reference evidence="1 2" key="1">
    <citation type="submission" date="2018-04" db="EMBL/GenBank/DDBJ databases">
        <title>Genomic Encyclopedia of Archaeal and Bacterial Type Strains, Phase II (KMG-II): from individual species to whole genera.</title>
        <authorList>
            <person name="Goeker M."/>
        </authorList>
    </citation>
    <scope>NUCLEOTIDE SEQUENCE [LARGE SCALE GENOMIC DNA]</scope>
    <source>
        <strain evidence="1 2">DSM 100162</strain>
    </source>
</reference>
<gene>
    <name evidence="1" type="ORF">C8N40_11174</name>
</gene>
<comment type="caution">
    <text evidence="1">The sequence shown here is derived from an EMBL/GenBank/DDBJ whole genome shotgun (WGS) entry which is preliminary data.</text>
</comment>
<dbReference type="AlphaFoldDB" id="A0A2T5YD16"/>
<name>A0A2T5YD16_9BACT</name>
<evidence type="ECO:0000313" key="2">
    <source>
        <dbReference type="Proteomes" id="UP000244225"/>
    </source>
</evidence>
<sequence length="95" mass="11051">MPESKKIEFDGIELYRLADSLLTSINIDKRHLATWKEYQSKADTHFKPGEITSSINLYTRLVNENITLRHKILINYAKRQTQESSACFAILCGRY</sequence>
<organism evidence="1 2">
    <name type="scientific">Pontibacter mucosus</name>
    <dbReference type="NCBI Taxonomy" id="1649266"/>
    <lineage>
        <taxon>Bacteria</taxon>
        <taxon>Pseudomonadati</taxon>
        <taxon>Bacteroidota</taxon>
        <taxon>Cytophagia</taxon>
        <taxon>Cytophagales</taxon>
        <taxon>Hymenobacteraceae</taxon>
        <taxon>Pontibacter</taxon>
    </lineage>
</organism>
<keyword evidence="2" id="KW-1185">Reference proteome</keyword>
<proteinExistence type="predicted"/>
<dbReference type="EMBL" id="QBKI01000011">
    <property type="protein sequence ID" value="PTX14409.1"/>
    <property type="molecule type" value="Genomic_DNA"/>
</dbReference>
<dbReference type="Proteomes" id="UP000244225">
    <property type="component" value="Unassembled WGS sequence"/>
</dbReference>